<evidence type="ECO:0000313" key="6">
    <source>
        <dbReference type="EMBL" id="KJZ70380.1"/>
    </source>
</evidence>
<dbReference type="Pfam" id="PF00326">
    <property type="entry name" value="Peptidase_S9"/>
    <property type="match status" value="1"/>
</dbReference>
<evidence type="ECO:0000259" key="5">
    <source>
        <dbReference type="Pfam" id="PF00326"/>
    </source>
</evidence>
<dbReference type="GO" id="GO:0006508">
    <property type="term" value="P:proteolysis"/>
    <property type="evidence" value="ECO:0007669"/>
    <property type="project" value="InterPro"/>
</dbReference>
<evidence type="ECO:0000313" key="7">
    <source>
        <dbReference type="Proteomes" id="UP000054481"/>
    </source>
</evidence>
<organism evidence="6 7">
    <name type="scientific">Hirsutella minnesotensis 3608</name>
    <dbReference type="NCBI Taxonomy" id="1043627"/>
    <lineage>
        <taxon>Eukaryota</taxon>
        <taxon>Fungi</taxon>
        <taxon>Dikarya</taxon>
        <taxon>Ascomycota</taxon>
        <taxon>Pezizomycotina</taxon>
        <taxon>Sordariomycetes</taxon>
        <taxon>Hypocreomycetidae</taxon>
        <taxon>Hypocreales</taxon>
        <taxon>Ophiocordycipitaceae</taxon>
        <taxon>Hirsutella</taxon>
    </lineage>
</organism>
<dbReference type="EMBL" id="KQ030629">
    <property type="protein sequence ID" value="KJZ70380.1"/>
    <property type="molecule type" value="Genomic_DNA"/>
</dbReference>
<keyword evidence="3" id="KW-0378">Hydrolase</keyword>
<dbReference type="InterPro" id="IPR001375">
    <property type="entry name" value="Peptidase_S9_cat"/>
</dbReference>
<evidence type="ECO:0000256" key="4">
    <source>
        <dbReference type="ARBA" id="ARBA00032829"/>
    </source>
</evidence>
<dbReference type="SUPFAM" id="SSF53474">
    <property type="entry name" value="alpha/beta-Hydrolases"/>
    <property type="match status" value="1"/>
</dbReference>
<dbReference type="PANTHER" id="PTHR42776">
    <property type="entry name" value="SERINE PEPTIDASE S9 FAMILY MEMBER"/>
    <property type="match status" value="1"/>
</dbReference>
<feature type="domain" description="Peptidase S9 prolyl oligopeptidase catalytic" evidence="5">
    <location>
        <begin position="480"/>
        <end position="694"/>
    </location>
</feature>
<protein>
    <recommendedName>
        <fullName evidence="4">Dipeptidyl-peptidase V</fullName>
    </recommendedName>
</protein>
<dbReference type="PANTHER" id="PTHR42776:SF13">
    <property type="entry name" value="DIPEPTIDYL-PEPTIDASE 5"/>
    <property type="match status" value="1"/>
</dbReference>
<proteinExistence type="inferred from homology"/>
<keyword evidence="2" id="KW-0732">Signal</keyword>
<accession>A0A0F7ZKB2</accession>
<dbReference type="Gene3D" id="3.40.50.1820">
    <property type="entry name" value="alpha/beta hydrolase"/>
    <property type="match status" value="1"/>
</dbReference>
<evidence type="ECO:0000256" key="1">
    <source>
        <dbReference type="ARBA" id="ARBA00010040"/>
    </source>
</evidence>
<name>A0A0F7ZKB2_9HYPO</name>
<dbReference type="AlphaFoldDB" id="A0A0F7ZKB2"/>
<evidence type="ECO:0000256" key="3">
    <source>
        <dbReference type="ARBA" id="ARBA00022801"/>
    </source>
</evidence>
<dbReference type="OrthoDB" id="416344at2759"/>
<evidence type="ECO:0000256" key="2">
    <source>
        <dbReference type="ARBA" id="ARBA00022729"/>
    </source>
</evidence>
<sequence length="714" mass="79529">MAPSRQLTAEALIAAPRRSAAIPNRDGTLALYTVSTHCFEEHKTRKELRVMNLVSGQSEQLSDDQDVYDGVWIPGTDADVLYLKSTSEGLTEVYVASGADTAIEHYLAATISAPVEKLKLRRLRGGSVAFVVAGLASEDGSLYNEKKDVKWSSGQVFDTVHVQIWNTLYKDFKYALWYGMLTVTDRRWSLSGELQNVVNGVQLEAPFGMYNTWKALDNFDICDAGIAFVARDLTRTWHEAESVSFPYFLPIDSFAAPPTQKPYRIPLPAGSGLGAGFNVRLSQDGSTFGFLHDSNDDPCNVQLFIASINTDGTFEEFRQVHDVQHEGFDPPSRFEFAGSADSIIIERQQHGRIALAQVHLGRGEKPRVFLISGAISDFHPLKEGGHDLLLVSSSSFVESSLWRTVSVAGENTFSTLSSLTENGVNWGLSPDMVTEFWYEGTHGVQIHSWMLLPPGFDKTSPCPWILLPHGGPESAWKDSWSTRWNAAYLAAQGYVVVCPNIAGSKGYGIEFTRRVQNEWAGTAFTDLLLLINHLEKLPWLDQGKAVIAGASYGAYLISWMMGHDVIQKFCCAVWHAGRFDLPTSLLQADLVKWDSAFGGAPFFWERERDIEKFNPATPERLRNWAKAPPTLVCHGQKDYRCPWGDGVATFKTLQRLGVRSRLLTFPDEGHWILGRENARLWLQNITDWIKMCVDGEITSRGTAWPGVRIDTSTS</sequence>
<comment type="similarity">
    <text evidence="1">Belongs to the peptidase S9C family.</text>
</comment>
<keyword evidence="7" id="KW-1185">Reference proteome</keyword>
<dbReference type="InterPro" id="IPR029058">
    <property type="entry name" value="AB_hydrolase_fold"/>
</dbReference>
<dbReference type="Proteomes" id="UP000054481">
    <property type="component" value="Unassembled WGS sequence"/>
</dbReference>
<dbReference type="GO" id="GO:0004252">
    <property type="term" value="F:serine-type endopeptidase activity"/>
    <property type="evidence" value="ECO:0007669"/>
    <property type="project" value="TreeGrafter"/>
</dbReference>
<reference evidence="6 7" key="1">
    <citation type="journal article" date="2014" name="Genome Biol. Evol.">
        <title>Comparative genomics and transcriptomics analyses reveal divergent lifestyle features of nematode endoparasitic fungus Hirsutella minnesotensis.</title>
        <authorList>
            <person name="Lai Y."/>
            <person name="Liu K."/>
            <person name="Zhang X."/>
            <person name="Zhang X."/>
            <person name="Li K."/>
            <person name="Wang N."/>
            <person name="Shu C."/>
            <person name="Wu Y."/>
            <person name="Wang C."/>
            <person name="Bushley K.E."/>
            <person name="Xiang M."/>
            <person name="Liu X."/>
        </authorList>
    </citation>
    <scope>NUCLEOTIDE SEQUENCE [LARGE SCALE GENOMIC DNA]</scope>
    <source>
        <strain evidence="6 7">3608</strain>
    </source>
</reference>
<gene>
    <name evidence="6" type="ORF">HIM_10224</name>
</gene>